<protein>
    <submittedName>
        <fullName evidence="2">Uncharacterized protein</fullName>
    </submittedName>
</protein>
<proteinExistence type="predicted"/>
<evidence type="ECO:0000313" key="3">
    <source>
        <dbReference type="Proteomes" id="UP000324585"/>
    </source>
</evidence>
<dbReference type="AlphaFoldDB" id="A0A5J4Z5B0"/>
<organism evidence="2 3">
    <name type="scientific">Porphyridium purpureum</name>
    <name type="common">Red alga</name>
    <name type="synonym">Porphyridium cruentum</name>
    <dbReference type="NCBI Taxonomy" id="35688"/>
    <lineage>
        <taxon>Eukaryota</taxon>
        <taxon>Rhodophyta</taxon>
        <taxon>Bangiophyceae</taxon>
        <taxon>Porphyridiales</taxon>
        <taxon>Porphyridiaceae</taxon>
        <taxon>Porphyridium</taxon>
    </lineage>
</organism>
<reference evidence="3" key="1">
    <citation type="journal article" date="2019" name="Nat. Commun.">
        <title>Expansion of phycobilisome linker gene families in mesophilic red algae.</title>
        <authorList>
            <person name="Lee J."/>
            <person name="Kim D."/>
            <person name="Bhattacharya D."/>
            <person name="Yoon H.S."/>
        </authorList>
    </citation>
    <scope>NUCLEOTIDE SEQUENCE [LARGE SCALE GENOMIC DNA]</scope>
    <source>
        <strain evidence="3">CCMP 1328</strain>
    </source>
</reference>
<sequence>MARMVVAAVAVMAVLSVALAQFIPDVDITWKVPMTLAVQDLSIFTGPNQFGRGIPSPSAIGGGNGLDIVGGGGSFYISPTGGQVQYSRGSNNFGNQVAFTRVRKNGNNESDFATVFVGGTTPPFVIVGDSTENEVSFWTNNKVVVNSQGFIPPNGNSAGGNGQYTFVNGITGTAGAPVGGTVIRQVSAWREIFNTAGNCVKSFGLVVRGTGNQGLVQGVEYDGYVAIDSNGSFAISGYSPAVNNAPGFGKNFAAARTGNFFAVSSESGVIVMSIPVDNAGCTLSFSVAYTITPGAGRVSGVSLAQDNEFYAAVGIPGAGPGQVRIYRLDGGGATTLVQTLSPPDDIPELPIVANQRFGETVRFGANSETNYVAVGSPGYAAEGLALFYTAEPGLTPNDPDEGLLTLLAYSNSSEILANGGLGEFMTASNCRQFVFGEPSVNSVVIFLASIGAYYEDYCTCEQENIFDQGIMFPVPNFPGESPTTCRSSIYEFRFNCLMEGAPSICTYSERPTYEWTEEVVDPDNTPCELVSRIQRRLSQNNCFQDYVTLQVV</sequence>
<keyword evidence="3" id="KW-1185">Reference proteome</keyword>
<dbReference type="EMBL" id="VRMN01000001">
    <property type="protein sequence ID" value="KAA8498420.1"/>
    <property type="molecule type" value="Genomic_DNA"/>
</dbReference>
<gene>
    <name evidence="2" type="ORF">FVE85_6005</name>
</gene>
<dbReference type="SUPFAM" id="SSF50952">
    <property type="entry name" value="Soluble quinoprotein glucose dehydrogenase"/>
    <property type="match status" value="1"/>
</dbReference>
<feature type="chain" id="PRO_5023892522" evidence="1">
    <location>
        <begin position="21"/>
        <end position="552"/>
    </location>
</feature>
<name>A0A5J4Z5B0_PORPP</name>
<dbReference type="InterPro" id="IPR011041">
    <property type="entry name" value="Quinoprot_gluc/sorb_DH_b-prop"/>
</dbReference>
<accession>A0A5J4Z5B0</accession>
<keyword evidence="1" id="KW-0732">Signal</keyword>
<evidence type="ECO:0000313" key="2">
    <source>
        <dbReference type="EMBL" id="KAA8498420.1"/>
    </source>
</evidence>
<evidence type="ECO:0000256" key="1">
    <source>
        <dbReference type="SAM" id="SignalP"/>
    </source>
</evidence>
<feature type="signal peptide" evidence="1">
    <location>
        <begin position="1"/>
        <end position="20"/>
    </location>
</feature>
<comment type="caution">
    <text evidence="2">The sequence shown here is derived from an EMBL/GenBank/DDBJ whole genome shotgun (WGS) entry which is preliminary data.</text>
</comment>
<dbReference type="Proteomes" id="UP000324585">
    <property type="component" value="Unassembled WGS sequence"/>
</dbReference>